<feature type="transmembrane region" description="Helical" evidence="5">
    <location>
        <begin position="81"/>
        <end position="100"/>
    </location>
</feature>
<evidence type="ECO:0000256" key="6">
    <source>
        <dbReference type="SAM" id="SignalP"/>
    </source>
</evidence>
<gene>
    <name evidence="7" type="ORF">ISF6_3719</name>
</gene>
<feature type="transmembrane region" description="Helical" evidence="5">
    <location>
        <begin position="176"/>
        <end position="195"/>
    </location>
</feature>
<feature type="chain" id="PRO_5005513765" evidence="6">
    <location>
        <begin position="27"/>
        <end position="206"/>
    </location>
</feature>
<dbReference type="GO" id="GO:0016020">
    <property type="term" value="C:membrane"/>
    <property type="evidence" value="ECO:0007669"/>
    <property type="project" value="UniProtKB-SubCell"/>
</dbReference>
<proteinExistence type="predicted"/>
<dbReference type="Proteomes" id="UP000037660">
    <property type="component" value="Unassembled WGS sequence"/>
</dbReference>
<protein>
    <submittedName>
        <fullName evidence="7">Putative transmembrane protein</fullName>
    </submittedName>
</protein>
<evidence type="ECO:0000256" key="1">
    <source>
        <dbReference type="ARBA" id="ARBA00004141"/>
    </source>
</evidence>
<dbReference type="Gene3D" id="1.20.1540.10">
    <property type="entry name" value="Rhomboid-like"/>
    <property type="match status" value="1"/>
</dbReference>
<keyword evidence="2 5" id="KW-0812">Transmembrane</keyword>
<organism evidence="7 8">
    <name type="scientific">Piscinibacter sakaiensis</name>
    <name type="common">Ideonella sakaiensis</name>
    <dbReference type="NCBI Taxonomy" id="1547922"/>
    <lineage>
        <taxon>Bacteria</taxon>
        <taxon>Pseudomonadati</taxon>
        <taxon>Pseudomonadota</taxon>
        <taxon>Betaproteobacteria</taxon>
        <taxon>Burkholderiales</taxon>
        <taxon>Sphaerotilaceae</taxon>
        <taxon>Piscinibacter</taxon>
    </lineage>
</organism>
<keyword evidence="6" id="KW-0732">Signal</keyword>
<dbReference type="InterPro" id="IPR035952">
    <property type="entry name" value="Rhomboid-like_sf"/>
</dbReference>
<keyword evidence="3 5" id="KW-1133">Transmembrane helix</keyword>
<evidence type="ECO:0000313" key="8">
    <source>
        <dbReference type="Proteomes" id="UP000037660"/>
    </source>
</evidence>
<evidence type="ECO:0000313" key="7">
    <source>
        <dbReference type="EMBL" id="GAP37774.1"/>
    </source>
</evidence>
<comment type="subcellular location">
    <subcellularLocation>
        <location evidence="1">Membrane</location>
        <topology evidence="1">Multi-pass membrane protein</topology>
    </subcellularLocation>
</comment>
<dbReference type="SUPFAM" id="SSF144091">
    <property type="entry name" value="Rhomboid-like"/>
    <property type="match status" value="1"/>
</dbReference>
<dbReference type="STRING" id="1547922.ISF6_3719"/>
<dbReference type="RefSeq" id="WP_054021688.1">
    <property type="nucleotide sequence ID" value="NZ_BBYR01000058.1"/>
</dbReference>
<comment type="caution">
    <text evidence="7">The sequence shown here is derived from an EMBL/GenBank/DDBJ whole genome shotgun (WGS) entry which is preliminary data.</text>
</comment>
<dbReference type="AlphaFoldDB" id="A0A0K8P5I4"/>
<dbReference type="NCBIfam" id="TIGR03902">
    <property type="entry name" value="rhom_GG_sort"/>
    <property type="match status" value="1"/>
</dbReference>
<accession>A0A0K8P5I4</accession>
<reference evidence="7 8" key="2">
    <citation type="journal article" date="2016" name="Science">
        <title>A bacterium that degrades and assimilates poly(ethylene terephthalate).</title>
        <authorList>
            <person name="Yoshida S."/>
            <person name="Hiraga K."/>
            <person name="Takehana T."/>
            <person name="Taniguchi I."/>
            <person name="Yamaji H."/>
            <person name="Maeda Y."/>
            <person name="Toyohara K."/>
            <person name="Miyamoto K."/>
            <person name="Kimura Y."/>
            <person name="Oda K."/>
        </authorList>
    </citation>
    <scope>NUCLEOTIDE SEQUENCE [LARGE SCALE GENOMIC DNA]</scope>
    <source>
        <strain evidence="8">NBRC 110686 / TISTR 2288 / 201-F6</strain>
    </source>
</reference>
<reference evidence="8" key="1">
    <citation type="submission" date="2015-07" db="EMBL/GenBank/DDBJ databases">
        <title>Discovery of a poly(ethylene terephthalate assimilation.</title>
        <authorList>
            <person name="Yoshida S."/>
            <person name="Hiraga K."/>
            <person name="Takehana T."/>
            <person name="Taniguchi I."/>
            <person name="Yamaji H."/>
            <person name="Maeda Y."/>
            <person name="Toyohara K."/>
            <person name="Miyamoto K."/>
            <person name="Kimura Y."/>
            <person name="Oda K."/>
        </authorList>
    </citation>
    <scope>NUCLEOTIDE SEQUENCE [LARGE SCALE GENOMIC DNA]</scope>
    <source>
        <strain evidence="8">NBRC 110686 / TISTR 2288 / 201-F6</strain>
    </source>
</reference>
<keyword evidence="8" id="KW-1185">Reference proteome</keyword>
<feature type="transmembrane region" description="Helical" evidence="5">
    <location>
        <begin position="137"/>
        <end position="156"/>
    </location>
</feature>
<name>A0A0K8P5I4_PISS1</name>
<sequence length="206" mass="20848">MARGVRLSAWEALSAGLGLASLAVAAASPGVREALDWQAGRLAGEPWRLWTAAWVHYGPLHLAANLAGAAAVALFGRAASLPAAAALAWLLAWPLTQLALVGAPGLLRFGGLSGVLHAGVAVAAVRLAIDGRGARRAIGLAVLAGLALKVGAEAPWGPALQRVPGWEMPVVPRAHAAGALVGALLGALLDPRLMTRRGVRGRPGRG</sequence>
<dbReference type="EMBL" id="BBYR01000058">
    <property type="protein sequence ID" value="GAP37774.1"/>
    <property type="molecule type" value="Genomic_DNA"/>
</dbReference>
<feature type="signal peptide" evidence="6">
    <location>
        <begin position="1"/>
        <end position="26"/>
    </location>
</feature>
<evidence type="ECO:0000256" key="5">
    <source>
        <dbReference type="SAM" id="Phobius"/>
    </source>
</evidence>
<feature type="transmembrane region" description="Helical" evidence="5">
    <location>
        <begin position="51"/>
        <end position="74"/>
    </location>
</feature>
<feature type="transmembrane region" description="Helical" evidence="5">
    <location>
        <begin position="106"/>
        <end position="125"/>
    </location>
</feature>
<evidence type="ECO:0000256" key="2">
    <source>
        <dbReference type="ARBA" id="ARBA00022692"/>
    </source>
</evidence>
<dbReference type="InterPro" id="IPR023826">
    <property type="entry name" value="Rhom-like_SP_proteobac"/>
</dbReference>
<keyword evidence="4 5" id="KW-0472">Membrane</keyword>
<evidence type="ECO:0000256" key="4">
    <source>
        <dbReference type="ARBA" id="ARBA00023136"/>
    </source>
</evidence>
<evidence type="ECO:0000256" key="3">
    <source>
        <dbReference type="ARBA" id="ARBA00022989"/>
    </source>
</evidence>